<dbReference type="SUPFAM" id="SSF53474">
    <property type="entry name" value="alpha/beta-Hydrolases"/>
    <property type="match status" value="1"/>
</dbReference>
<dbReference type="InterPro" id="IPR000073">
    <property type="entry name" value="AB_hydrolase_1"/>
</dbReference>
<dbReference type="Gene3D" id="3.40.50.1820">
    <property type="entry name" value="alpha/beta hydrolase"/>
    <property type="match status" value="1"/>
</dbReference>
<reference evidence="2 3" key="1">
    <citation type="submission" date="2024-10" db="EMBL/GenBank/DDBJ databases">
        <title>The Natural Products Discovery Center: Release of the First 8490 Sequenced Strains for Exploring Actinobacteria Biosynthetic Diversity.</title>
        <authorList>
            <person name="Kalkreuter E."/>
            <person name="Kautsar S.A."/>
            <person name="Yang D."/>
            <person name="Bader C.D."/>
            <person name="Teijaro C.N."/>
            <person name="Fluegel L."/>
            <person name="Davis C.M."/>
            <person name="Simpson J.R."/>
            <person name="Lauterbach L."/>
            <person name="Steele A.D."/>
            <person name="Gui C."/>
            <person name="Meng S."/>
            <person name="Li G."/>
            <person name="Viehrig K."/>
            <person name="Ye F."/>
            <person name="Su P."/>
            <person name="Kiefer A.F."/>
            <person name="Nichols A."/>
            <person name="Cepeda A.J."/>
            <person name="Yan W."/>
            <person name="Fan B."/>
            <person name="Jiang Y."/>
            <person name="Adhikari A."/>
            <person name="Zheng C.-J."/>
            <person name="Schuster L."/>
            <person name="Cowan T.M."/>
            <person name="Smanski M.J."/>
            <person name="Chevrette M.G."/>
            <person name="De Carvalho L.P.S."/>
            <person name="Shen B."/>
        </authorList>
    </citation>
    <scope>NUCLEOTIDE SEQUENCE [LARGE SCALE GENOMIC DNA]</scope>
    <source>
        <strain evidence="2 3">NPDC049503</strain>
    </source>
</reference>
<dbReference type="PANTHER" id="PTHR32268">
    <property type="entry name" value="HOMOSERINE O-ACETYLTRANSFERASE"/>
    <property type="match status" value="1"/>
</dbReference>
<keyword evidence="2" id="KW-0378">Hydrolase</keyword>
<dbReference type="GO" id="GO:0016787">
    <property type="term" value="F:hydrolase activity"/>
    <property type="evidence" value="ECO:0007669"/>
    <property type="project" value="UniProtKB-KW"/>
</dbReference>
<dbReference type="InterPro" id="IPR029058">
    <property type="entry name" value="AB_hydrolase_fold"/>
</dbReference>
<evidence type="ECO:0000313" key="2">
    <source>
        <dbReference type="EMBL" id="MFI7439609.1"/>
    </source>
</evidence>
<dbReference type="PIRSF" id="PIRSF000443">
    <property type="entry name" value="Homoser_Ac_trans"/>
    <property type="match status" value="1"/>
</dbReference>
<organism evidence="2 3">
    <name type="scientific">Nonomuraea indica</name>
    <dbReference type="NCBI Taxonomy" id="1581193"/>
    <lineage>
        <taxon>Bacteria</taxon>
        <taxon>Bacillati</taxon>
        <taxon>Actinomycetota</taxon>
        <taxon>Actinomycetes</taxon>
        <taxon>Streptosporangiales</taxon>
        <taxon>Streptosporangiaceae</taxon>
        <taxon>Nonomuraea</taxon>
    </lineage>
</organism>
<dbReference type="InterPro" id="IPR008220">
    <property type="entry name" value="HAT_MetX-like"/>
</dbReference>
<dbReference type="RefSeq" id="WP_397019249.1">
    <property type="nucleotide sequence ID" value="NZ_JBITMB010000002.1"/>
</dbReference>
<evidence type="ECO:0000259" key="1">
    <source>
        <dbReference type="Pfam" id="PF00561"/>
    </source>
</evidence>
<proteinExistence type="predicted"/>
<dbReference type="Proteomes" id="UP001612928">
    <property type="component" value="Unassembled WGS sequence"/>
</dbReference>
<dbReference type="PANTHER" id="PTHR32268:SF15">
    <property type="entry name" value="HOMOSERINE ACETYLTRANSFERASE FAMILY PROTEIN (AFU_ORTHOLOGUE AFUA_1G15350)"/>
    <property type="match status" value="1"/>
</dbReference>
<feature type="domain" description="AB hydrolase-1" evidence="1">
    <location>
        <begin position="46"/>
        <end position="306"/>
    </location>
</feature>
<name>A0ABW7ZYI4_9ACTN</name>
<gene>
    <name evidence="2" type="ORF">ACIBP5_06555</name>
</gene>
<sequence>MHDIYELPGFRLDSGAVLDPARLAYRTYGELNATRTNAVLFPTWFAGDHTSNEWLIGPGKALDPREHFVIVPNLFGNGLSSSPSNTPAPHDAAGFPAITIRDNVRAQHRLVTEHLGVERLKLVLGCSMGALQTYQWAVSHPDMVERALPFCGAPRTSPHNAVFIESLRAALTLDAAFEGGRYRTPPLAGIRAFARVYAGWGFSQPFYWEEEYRRLGFASREEFVRGFWEANFIGQDANNLLAMLGTWQDADVSATPGLDGDIERALGSITARVVALPAERDLYFPPEDEVRAARHIPHGEVRVIPGIWGHMAGSGANPEDAAFIDAAVRDLLSAPVPAAGPAAGRRAETPARL</sequence>
<evidence type="ECO:0000313" key="3">
    <source>
        <dbReference type="Proteomes" id="UP001612928"/>
    </source>
</evidence>
<dbReference type="EMBL" id="JBITMB010000002">
    <property type="protein sequence ID" value="MFI7439609.1"/>
    <property type="molecule type" value="Genomic_DNA"/>
</dbReference>
<dbReference type="NCBIfam" id="NF005757">
    <property type="entry name" value="PRK07581.1"/>
    <property type="match status" value="1"/>
</dbReference>
<dbReference type="Pfam" id="PF00561">
    <property type="entry name" value="Abhydrolase_1"/>
    <property type="match status" value="1"/>
</dbReference>
<protein>
    <submittedName>
        <fullName evidence="2">Alpha/beta fold hydrolase</fullName>
    </submittedName>
</protein>
<accession>A0ABW7ZYI4</accession>
<comment type="caution">
    <text evidence="2">The sequence shown here is derived from an EMBL/GenBank/DDBJ whole genome shotgun (WGS) entry which is preliminary data.</text>
</comment>
<keyword evidence="3" id="KW-1185">Reference proteome</keyword>